<evidence type="ECO:0000313" key="10">
    <source>
        <dbReference type="EMBL" id="BAE06756.1"/>
    </source>
</evidence>
<dbReference type="InterPro" id="IPR046347">
    <property type="entry name" value="bZIP_sf"/>
</dbReference>
<name>Q4H2M1_CIOIN</name>
<evidence type="ECO:0000313" key="12">
    <source>
        <dbReference type="Proteomes" id="UP000008144"/>
    </source>
</evidence>
<dbReference type="Gene3D" id="1.20.5.170">
    <property type="match status" value="1"/>
</dbReference>
<dbReference type="GO" id="GO:0005634">
    <property type="term" value="C:nucleus"/>
    <property type="evidence" value="ECO:0000318"/>
    <property type="project" value="GO_Central"/>
</dbReference>
<feature type="coiled-coil region" evidence="7">
    <location>
        <begin position="28"/>
        <end position="55"/>
    </location>
</feature>
<dbReference type="STRING" id="7719.ENSCINP00000021189"/>
<evidence type="ECO:0000256" key="1">
    <source>
        <dbReference type="ARBA" id="ARBA00022843"/>
    </source>
</evidence>
<protein>
    <recommendedName>
        <fullName evidence="6">X-box-binding protein 1</fullName>
    </recommendedName>
</protein>
<dbReference type="KEGG" id="cin:778794"/>
<reference evidence="10" key="2">
    <citation type="journal article" date="2003" name="Dev. Genes Evol.">
        <title>Genomewide surveys of developmentally relevant genes in Ciona intestinalis.</title>
        <authorList>
            <person name="Satou Y."/>
            <person name="Satoh N."/>
        </authorList>
    </citation>
    <scope>NUCLEOTIDE SEQUENCE</scope>
</reference>
<dbReference type="GeneTree" id="ENSGT00390000007292"/>
<evidence type="ECO:0000256" key="5">
    <source>
        <dbReference type="ARBA" id="ARBA00023242"/>
    </source>
</evidence>
<dbReference type="OrthoDB" id="20960at2759"/>
<dbReference type="PANTHER" id="PTHR46542:SF1">
    <property type="entry name" value="X-BOX BINDING PROTEIN 1"/>
    <property type="match status" value="1"/>
</dbReference>
<feature type="domain" description="BZIP" evidence="9">
    <location>
        <begin position="24"/>
        <end position="75"/>
    </location>
</feature>
<keyword evidence="1" id="KW-0832">Ubl conjugation</keyword>
<keyword evidence="4" id="KW-0804">Transcription</keyword>
<evidence type="ECO:0000259" key="9">
    <source>
        <dbReference type="PROSITE" id="PS50217"/>
    </source>
</evidence>
<dbReference type="OMA" id="WLEHEVS"/>
<dbReference type="HOGENOM" id="CLU_1165470_0_0_1"/>
<dbReference type="PROSITE" id="PS50217">
    <property type="entry name" value="BZIP"/>
    <property type="match status" value="1"/>
</dbReference>
<dbReference type="GO" id="GO:0000977">
    <property type="term" value="F:RNA polymerase II transcription regulatory region sequence-specific DNA binding"/>
    <property type="evidence" value="ECO:0000318"/>
    <property type="project" value="GO_Central"/>
</dbReference>
<keyword evidence="7" id="KW-0175">Coiled coil</keyword>
<reference evidence="11" key="5">
    <citation type="submission" date="2025-05" db="UniProtKB">
        <authorList>
            <consortium name="Ensembl"/>
        </authorList>
    </citation>
    <scope>IDENTIFICATION</scope>
</reference>
<keyword evidence="3" id="KW-0238">DNA-binding</keyword>
<evidence type="ECO:0000256" key="4">
    <source>
        <dbReference type="ARBA" id="ARBA00023163"/>
    </source>
</evidence>
<dbReference type="PANTHER" id="PTHR46542">
    <property type="entry name" value="X-BOX BINDING PROTEIN 1"/>
    <property type="match status" value="1"/>
</dbReference>
<evidence type="ECO:0000256" key="8">
    <source>
        <dbReference type="SAM" id="MobiDB-lite"/>
    </source>
</evidence>
<evidence type="ECO:0000313" key="11">
    <source>
        <dbReference type="Ensembl" id="ENSCINP00000021189.3"/>
    </source>
</evidence>
<feature type="compositionally biased region" description="Basic and acidic residues" evidence="8">
    <location>
        <begin position="123"/>
        <end position="163"/>
    </location>
</feature>
<reference evidence="12" key="1">
    <citation type="journal article" date="2002" name="Science">
        <title>The draft genome of Ciona intestinalis: insights into chordate and vertebrate origins.</title>
        <authorList>
            <person name="Dehal P."/>
            <person name="Satou Y."/>
            <person name="Campbell R.K."/>
            <person name="Chapman J."/>
            <person name="Degnan B."/>
            <person name="De Tomaso A."/>
            <person name="Davidson B."/>
            <person name="Di Gregorio A."/>
            <person name="Gelpke M."/>
            <person name="Goodstein D.M."/>
            <person name="Harafuji N."/>
            <person name="Hastings K.E."/>
            <person name="Ho I."/>
            <person name="Hotta K."/>
            <person name="Huang W."/>
            <person name="Kawashima T."/>
            <person name="Lemaire P."/>
            <person name="Martinez D."/>
            <person name="Meinertzhagen I.A."/>
            <person name="Necula S."/>
            <person name="Nonaka M."/>
            <person name="Putnam N."/>
            <person name="Rash S."/>
            <person name="Saiga H."/>
            <person name="Satake M."/>
            <person name="Terry A."/>
            <person name="Yamada L."/>
            <person name="Wang H.G."/>
            <person name="Awazu S."/>
            <person name="Azumi K."/>
            <person name="Boore J."/>
            <person name="Branno M."/>
            <person name="Chin-Bow S."/>
            <person name="DeSantis R."/>
            <person name="Doyle S."/>
            <person name="Francino P."/>
            <person name="Keys D.N."/>
            <person name="Haga S."/>
            <person name="Hayashi H."/>
            <person name="Hino K."/>
            <person name="Imai K.S."/>
            <person name="Inaba K."/>
            <person name="Kano S."/>
            <person name="Kobayashi K."/>
            <person name="Kobayashi M."/>
            <person name="Lee B.I."/>
            <person name="Makabe K.W."/>
            <person name="Manohar C."/>
            <person name="Matassi G."/>
            <person name="Medina M."/>
            <person name="Mochizuki Y."/>
            <person name="Mount S."/>
            <person name="Morishita T."/>
            <person name="Miura S."/>
            <person name="Nakayama A."/>
            <person name="Nishizaka S."/>
            <person name="Nomoto H."/>
            <person name="Ohta F."/>
            <person name="Oishi K."/>
            <person name="Rigoutsos I."/>
            <person name="Sano M."/>
            <person name="Sasaki A."/>
            <person name="Sasakura Y."/>
            <person name="Shoguchi E."/>
            <person name="Shin-i T."/>
            <person name="Spagnuolo A."/>
            <person name="Stainier D."/>
            <person name="Suzuki M.M."/>
            <person name="Tassy O."/>
            <person name="Takatori N."/>
            <person name="Tokuoka M."/>
            <person name="Yagi K."/>
            <person name="Yoshizaki F."/>
            <person name="Wada S."/>
            <person name="Zhang C."/>
            <person name="Hyatt P.D."/>
            <person name="Larimer F."/>
            <person name="Detter C."/>
            <person name="Doggett N."/>
            <person name="Glavina T."/>
            <person name="Hawkins T."/>
            <person name="Richardson P."/>
            <person name="Lucas S."/>
            <person name="Kohara Y."/>
            <person name="Levine M."/>
            <person name="Satoh N."/>
            <person name="Rokhsar D.S."/>
        </authorList>
    </citation>
    <scope>NUCLEOTIDE SEQUENCE [LARGE SCALE GENOMIC DNA]</scope>
</reference>
<keyword evidence="12" id="KW-1185">Reference proteome</keyword>
<evidence type="ECO:0000256" key="6">
    <source>
        <dbReference type="ARBA" id="ARBA00040165"/>
    </source>
</evidence>
<comment type="interaction">
    <interactant intactId="EBI-26591183">
        <id>Q4H2M1</id>
    </interactant>
    <interactant intactId="EBI-26591158">
        <id>F7BMG3</id>
    </interactant>
    <organismsDiffer>false</organismsDiffer>
    <experiments>2</experiments>
</comment>
<evidence type="ECO:0000256" key="2">
    <source>
        <dbReference type="ARBA" id="ARBA00023015"/>
    </source>
</evidence>
<dbReference type="InterPro" id="IPR004827">
    <property type="entry name" value="bZIP"/>
</dbReference>
<dbReference type="Pfam" id="PF00170">
    <property type="entry name" value="bZIP_1"/>
    <property type="match status" value="1"/>
</dbReference>
<keyword evidence="2" id="KW-0805">Transcription regulation</keyword>
<dbReference type="CTD" id="778794"/>
<dbReference type="InterPro" id="IPR052470">
    <property type="entry name" value="ER_Stress-Reg_TF"/>
</dbReference>
<reference evidence="10" key="4">
    <citation type="submission" date="2005-04" db="EMBL/GenBank/DDBJ databases">
        <title>Expressed genes in Ciona intestinalis.</title>
        <authorList>
            <person name="Satou Y."/>
        </authorList>
    </citation>
    <scope>NUCLEOTIDE SEQUENCE</scope>
</reference>
<evidence type="ECO:0000256" key="7">
    <source>
        <dbReference type="SAM" id="Coils"/>
    </source>
</evidence>
<dbReference type="Proteomes" id="UP000008144">
    <property type="component" value="Unassembled WGS sequence"/>
</dbReference>
<accession>Q4H2M1</accession>
<accession>A0A1W2VP54</accession>
<evidence type="ECO:0000256" key="3">
    <source>
        <dbReference type="ARBA" id="ARBA00023125"/>
    </source>
</evidence>
<sequence length="238" mass="27243">MMIGDKKRISMLEHEQDDGYADVDEKELRKKLRNRESAQRARDRQKARMQWLEHEVSMLQVRNLTLTRENNLLRNLLAIGAQKKEPCDVVTSCNDAVASCNDGVTSEAEDDRLTNETRTSPKRSHEEPEAMSKRSRYEVSEKQDHLDLNGRRSLSDSEVEKPNFDGSALLTKTSAMLGQIINPLLCGRHSSFDIFNPRLQFNQPDDSTTGVDEETNPPALIYPYLLPTFPLRSWPVKQ</sequence>
<dbReference type="SMART" id="SM00338">
    <property type="entry name" value="BRLZ"/>
    <property type="match status" value="1"/>
</dbReference>
<keyword evidence="5" id="KW-0539">Nucleus</keyword>
<organism evidence="10">
    <name type="scientific">Ciona intestinalis</name>
    <name type="common">Transparent sea squirt</name>
    <name type="synonym">Ascidia intestinalis</name>
    <dbReference type="NCBI Taxonomy" id="7719"/>
    <lineage>
        <taxon>Eukaryota</taxon>
        <taxon>Metazoa</taxon>
        <taxon>Chordata</taxon>
        <taxon>Tunicata</taxon>
        <taxon>Ascidiacea</taxon>
        <taxon>Phlebobranchia</taxon>
        <taxon>Cionidae</taxon>
        <taxon>Ciona</taxon>
    </lineage>
</organism>
<dbReference type="GeneID" id="778794"/>
<dbReference type="IntAct" id="Q4H2M1">
    <property type="interactions" value="4"/>
</dbReference>
<dbReference type="RefSeq" id="NP_001071849.1">
    <property type="nucleotide sequence ID" value="NM_001078381.1"/>
</dbReference>
<reference evidence="10" key="3">
    <citation type="journal article" date="2004" name="Development">
        <title>Gene expression profiles of transcription factors and signaling molecules in the ascidian embryo: towards a comprehensive understanding of gene networks.</title>
        <authorList>
            <person name="Imai K.S."/>
            <person name="Hino K."/>
            <person name="Yagi K."/>
            <person name="Satoh N."/>
            <person name="Satou Y."/>
        </authorList>
    </citation>
    <scope>NUCLEOTIDE SEQUENCE</scope>
</reference>
<dbReference type="PROSITE" id="PS00036">
    <property type="entry name" value="BZIP_BASIC"/>
    <property type="match status" value="1"/>
</dbReference>
<gene>
    <name evidence="10" type="primary">Ci-xBPb</name>
    <name evidence="11" type="synonym">xbpb</name>
</gene>
<dbReference type="AlphaFoldDB" id="Q4H2M1"/>
<dbReference type="EMBL" id="AB210751">
    <property type="protein sequence ID" value="BAE06756.1"/>
    <property type="molecule type" value="mRNA"/>
</dbReference>
<proteinExistence type="evidence at protein level"/>
<dbReference type="Ensembl" id="ENSCINT00000021189.3">
    <property type="protein sequence ID" value="ENSCINP00000021189.3"/>
    <property type="gene ID" value="ENSCING00000010712.3"/>
</dbReference>
<dbReference type="GO" id="GO:0000981">
    <property type="term" value="F:DNA-binding transcription factor activity, RNA polymerase II-specific"/>
    <property type="evidence" value="ECO:0000318"/>
    <property type="project" value="GO_Central"/>
</dbReference>
<feature type="region of interest" description="Disordered" evidence="8">
    <location>
        <begin position="100"/>
        <end position="163"/>
    </location>
</feature>
<dbReference type="SUPFAM" id="SSF57959">
    <property type="entry name" value="Leucine zipper domain"/>
    <property type="match status" value="1"/>
</dbReference>